<reference evidence="6" key="1">
    <citation type="submission" date="2022-06" db="EMBL/GenBank/DDBJ databases">
        <authorList>
            <consortium name="SYNGENTA / RWTH Aachen University"/>
        </authorList>
    </citation>
    <scope>NUCLEOTIDE SEQUENCE</scope>
</reference>
<dbReference type="Gene3D" id="3.90.550.20">
    <property type="match status" value="1"/>
</dbReference>
<dbReference type="EMBL" id="CALTRL010003498">
    <property type="protein sequence ID" value="CAH7681268.1"/>
    <property type="molecule type" value="Genomic_DNA"/>
</dbReference>
<keyword evidence="4" id="KW-1133">Transmembrane helix</keyword>
<sequence length="520" mass="59588">MTKPPFSRKFWITLILLLIFALTFWHHIILLTRILLVYPLWSIFSNDSNLSLIKDGLDPTFERYPVRQWSVRWPPTTTSNSSDLANYQLSELLRLNDGSRARLPDEKYHGVSYSDADSEDLVQPILHHILLGMSRKNMPKTWEASRNSCLALHPESANFTHYFWEDHSAENFIRTNYPFFLPDFLGYRHNIQRADALRYFVLHFYGGIFLDLDLECRRSLGPLRRFPVVNINAYPVGISNGFMMAKAGHPFLAQLVQSLKTYDRSWFGIPYLDIMFSTGPMFLSTEHMKFPTSDRSQQLRILGGAEHRLRGKVVTPLFRHLGASSWHQGDVQVILRIRDALSHPVANLLVGCGMFTWLMTWLWLRMSSKGRTRFFWGQHRSNRRLSSPSVHYLSLRPIIQTERFILWGFGLGTNRGRRRINESGGYEAIELELGRNLNGGSRSGSETASLELDDEDSDDLSSSEGFETSFKTPITKVGKKERHSHTESTDDDSSSSTSGSAVVLLVDRQSSWTASKSSKQ</sequence>
<evidence type="ECO:0000256" key="4">
    <source>
        <dbReference type="SAM" id="Phobius"/>
    </source>
</evidence>
<dbReference type="PANTHER" id="PTHR32385">
    <property type="entry name" value="MANNOSYL PHOSPHORYLINOSITOL CERAMIDE SYNTHASE"/>
    <property type="match status" value="1"/>
</dbReference>
<comment type="similarity">
    <text evidence="1">Belongs to the glycosyltransferase 32 family.</text>
</comment>
<accession>A0AAV0B3Z7</accession>
<keyword evidence="7" id="KW-1185">Reference proteome</keyword>
<feature type="transmembrane region" description="Helical" evidence="4">
    <location>
        <begin position="12"/>
        <end position="41"/>
    </location>
</feature>
<evidence type="ECO:0000313" key="7">
    <source>
        <dbReference type="Proteomes" id="UP001153365"/>
    </source>
</evidence>
<dbReference type="InterPro" id="IPR029044">
    <property type="entry name" value="Nucleotide-diphossugar_trans"/>
</dbReference>
<feature type="compositionally biased region" description="Acidic residues" evidence="3">
    <location>
        <begin position="451"/>
        <end position="461"/>
    </location>
</feature>
<dbReference type="FunFam" id="3.90.550.20:FF:000011">
    <property type="entry name" value="Mannosyl phosphorylinositol ceramide synthase SUR1"/>
    <property type="match status" value="1"/>
</dbReference>
<dbReference type="AlphaFoldDB" id="A0AAV0B3Z7"/>
<protein>
    <recommendedName>
        <fullName evidence="8">Mannosyl phosphorylinositol ceramide synthase SUR1</fullName>
    </recommendedName>
</protein>
<evidence type="ECO:0000313" key="6">
    <source>
        <dbReference type="EMBL" id="CAH7681268.1"/>
    </source>
</evidence>
<evidence type="ECO:0000256" key="1">
    <source>
        <dbReference type="ARBA" id="ARBA00009003"/>
    </source>
</evidence>
<proteinExistence type="inferred from homology"/>
<gene>
    <name evidence="6" type="ORF">PPACK8108_LOCUS13853</name>
    <name evidence="5" type="ORF">PPACK8108_LOCUS2785</name>
</gene>
<dbReference type="GO" id="GO:0051999">
    <property type="term" value="P:mannosyl-inositol phosphorylceramide biosynthetic process"/>
    <property type="evidence" value="ECO:0007669"/>
    <property type="project" value="TreeGrafter"/>
</dbReference>
<evidence type="ECO:0000256" key="2">
    <source>
        <dbReference type="ARBA" id="ARBA00022679"/>
    </source>
</evidence>
<feature type="region of interest" description="Disordered" evidence="3">
    <location>
        <begin position="440"/>
        <end position="500"/>
    </location>
</feature>
<dbReference type="PANTHER" id="PTHR32385:SF15">
    <property type="entry name" value="INOSITOL PHOSPHOCERAMIDE MANNOSYLTRANSFERASE 1"/>
    <property type="match status" value="1"/>
</dbReference>
<dbReference type="Pfam" id="PF04488">
    <property type="entry name" value="Gly_transf_sug"/>
    <property type="match status" value="1"/>
</dbReference>
<dbReference type="InterPro" id="IPR007577">
    <property type="entry name" value="GlycoTrfase_DXD_sugar-bd_CS"/>
</dbReference>
<evidence type="ECO:0000256" key="3">
    <source>
        <dbReference type="SAM" id="MobiDB-lite"/>
    </source>
</evidence>
<keyword evidence="4" id="KW-0472">Membrane</keyword>
<evidence type="ECO:0008006" key="8">
    <source>
        <dbReference type="Google" id="ProtNLM"/>
    </source>
</evidence>
<dbReference type="SUPFAM" id="SSF53448">
    <property type="entry name" value="Nucleotide-diphospho-sugar transferases"/>
    <property type="match status" value="1"/>
</dbReference>
<comment type="caution">
    <text evidence="6">The sequence shown here is derived from an EMBL/GenBank/DDBJ whole genome shotgun (WGS) entry which is preliminary data.</text>
</comment>
<organism evidence="6 7">
    <name type="scientific">Phakopsora pachyrhizi</name>
    <name type="common">Asian soybean rust disease fungus</name>
    <dbReference type="NCBI Taxonomy" id="170000"/>
    <lineage>
        <taxon>Eukaryota</taxon>
        <taxon>Fungi</taxon>
        <taxon>Dikarya</taxon>
        <taxon>Basidiomycota</taxon>
        <taxon>Pucciniomycotina</taxon>
        <taxon>Pucciniomycetes</taxon>
        <taxon>Pucciniales</taxon>
        <taxon>Phakopsoraceae</taxon>
        <taxon>Phakopsora</taxon>
    </lineage>
</organism>
<dbReference type="InterPro" id="IPR051706">
    <property type="entry name" value="Glycosyltransferase_domain"/>
</dbReference>
<keyword evidence="4" id="KW-0812">Transmembrane</keyword>
<feature type="transmembrane region" description="Helical" evidence="4">
    <location>
        <begin position="345"/>
        <end position="364"/>
    </location>
</feature>
<keyword evidence="2" id="KW-0808">Transferase</keyword>
<name>A0AAV0B3Z7_PHAPC</name>
<evidence type="ECO:0000313" key="5">
    <source>
        <dbReference type="EMBL" id="CAH7668299.1"/>
    </source>
</evidence>
<dbReference type="GO" id="GO:0000030">
    <property type="term" value="F:mannosyltransferase activity"/>
    <property type="evidence" value="ECO:0007669"/>
    <property type="project" value="TreeGrafter"/>
</dbReference>
<dbReference type="Proteomes" id="UP001153365">
    <property type="component" value="Unassembled WGS sequence"/>
</dbReference>
<dbReference type="EMBL" id="CALTRL010000471">
    <property type="protein sequence ID" value="CAH7668299.1"/>
    <property type="molecule type" value="Genomic_DNA"/>
</dbReference>
<dbReference type="GO" id="GO:0016020">
    <property type="term" value="C:membrane"/>
    <property type="evidence" value="ECO:0007669"/>
    <property type="project" value="GOC"/>
</dbReference>